<dbReference type="OrthoDB" id="9784811at2"/>
<reference evidence="1 2" key="1">
    <citation type="submission" date="2016-12" db="EMBL/GenBank/DDBJ databases">
        <title>The genome of dimorphic prosthecate Glycocaulis alkaliphilus 6b-8t, isolated from crude oil dictates its adaptability in petroleum environments.</title>
        <authorList>
            <person name="Wu X.-L."/>
            <person name="Geng S."/>
        </authorList>
    </citation>
    <scope>NUCLEOTIDE SEQUENCE [LARGE SCALE GENOMIC DNA]</scope>
    <source>
        <strain evidence="1 2">6B-8</strain>
    </source>
</reference>
<dbReference type="InterPro" id="IPR011330">
    <property type="entry name" value="Glyco_hydro/deAcase_b/a-brl"/>
</dbReference>
<evidence type="ECO:0008006" key="3">
    <source>
        <dbReference type="Google" id="ProtNLM"/>
    </source>
</evidence>
<protein>
    <recommendedName>
        <fullName evidence="3">Divergent polysaccharide deacetylase family protein</fullName>
    </recommendedName>
</protein>
<dbReference type="CDD" id="cd10936">
    <property type="entry name" value="CE4_DAC2"/>
    <property type="match status" value="1"/>
</dbReference>
<dbReference type="SUPFAM" id="SSF88713">
    <property type="entry name" value="Glycoside hydrolase/deacetylase"/>
    <property type="match status" value="1"/>
</dbReference>
<sequence length="302" mass="30587">MSSPATSVIHMASAAAAAMLLLAGLAFQLGSREAAEEGALQAVSPGEAAPVLESLPVVADAAMPVLPEETFVMSGVRPMLAVIIDDIGPEVAVADALVASGLPLTLSILPFADAAPDIAHAASAAGLEVFLHLPMEPVGLADPGPNALIRAHDIAEIARRTGWALSRVPGATGFNNHMGSAMTTDRAAMARVFAALEGSGLIFVDSLTHQRSVAAAVATGAGLTALRRDVFLDHVRTPQAIDAAIGEALDRAVATGSAIAIGHPHAMTLAALEGLAERAEAAGVELVTVSRLAEARGRHQAS</sequence>
<organism evidence="1 2">
    <name type="scientific">Glycocaulis alkaliphilus</name>
    <dbReference type="NCBI Taxonomy" id="1434191"/>
    <lineage>
        <taxon>Bacteria</taxon>
        <taxon>Pseudomonadati</taxon>
        <taxon>Pseudomonadota</taxon>
        <taxon>Alphaproteobacteria</taxon>
        <taxon>Maricaulales</taxon>
        <taxon>Maricaulaceae</taxon>
        <taxon>Glycocaulis</taxon>
    </lineage>
</organism>
<dbReference type="PANTHER" id="PTHR30105:SF2">
    <property type="entry name" value="DIVERGENT POLYSACCHARIDE DEACETYLASE SUPERFAMILY"/>
    <property type="match status" value="1"/>
</dbReference>
<dbReference type="EMBL" id="CP018911">
    <property type="protein sequence ID" value="AZU04285.1"/>
    <property type="molecule type" value="Genomic_DNA"/>
</dbReference>
<name>A0A3T0EA08_9PROT</name>
<dbReference type="Pfam" id="PF04748">
    <property type="entry name" value="Polysacc_deac_2"/>
    <property type="match status" value="1"/>
</dbReference>
<dbReference type="PANTHER" id="PTHR30105">
    <property type="entry name" value="UNCHARACTERIZED YIBQ-RELATED"/>
    <property type="match status" value="1"/>
</dbReference>
<accession>A0A3T0EA08</accession>
<dbReference type="KEGG" id="gak:X907_1754"/>
<dbReference type="GO" id="GO:0005975">
    <property type="term" value="P:carbohydrate metabolic process"/>
    <property type="evidence" value="ECO:0007669"/>
    <property type="project" value="InterPro"/>
</dbReference>
<proteinExistence type="predicted"/>
<dbReference type="Proteomes" id="UP000286954">
    <property type="component" value="Chromosome"/>
</dbReference>
<dbReference type="Gene3D" id="3.20.20.370">
    <property type="entry name" value="Glycoside hydrolase/deacetylase"/>
    <property type="match status" value="1"/>
</dbReference>
<gene>
    <name evidence="1" type="ORF">X907_1754</name>
</gene>
<dbReference type="AlphaFoldDB" id="A0A3T0EA08"/>
<evidence type="ECO:0000313" key="2">
    <source>
        <dbReference type="Proteomes" id="UP000286954"/>
    </source>
</evidence>
<dbReference type="RefSeq" id="WP_127567102.1">
    <property type="nucleotide sequence ID" value="NZ_BMFB01000003.1"/>
</dbReference>
<evidence type="ECO:0000313" key="1">
    <source>
        <dbReference type="EMBL" id="AZU04285.1"/>
    </source>
</evidence>
<keyword evidence="2" id="KW-1185">Reference proteome</keyword>
<dbReference type="InterPro" id="IPR006837">
    <property type="entry name" value="Divergent_DAC"/>
</dbReference>